<protein>
    <submittedName>
        <fullName evidence="1">DUF945 family protein</fullName>
    </submittedName>
</protein>
<dbReference type="Proteomes" id="UP000462621">
    <property type="component" value="Unassembled WGS sequence"/>
</dbReference>
<sequence>MNSLKKYGAIGGAVVIVACWPLAVGQIGQYVIKDGLKHLSNDKVAVTLLDYQRGYLSSDVKTKVTILDSKTKKMLADDKLPTEFVLTSHVRHGVISLSSSTTLPDYPQLPLNLDTTTQLNGNTDFNLTLQQWHYQSEGEDKFTVTVPSFYMKGLVTKLGEINFESKTPSVAIDFSNDAQITVTDIAMKGEGKQTSGFWVGNQEVSVGEVVTKGDKVAAKSQEEKDKWKKAAPEIHEFTAQLSGFNYRFESYFNDDSSRVTLHHQASLAAFKSDDWQAKNIDLDVTFDGLDRASFKQLSDFYQNHPQVSQQDIGKMLPYVDKLASRGLTINIAKLDAGIGKGRFTTQINLSLPDSKQDNVLNNPMALLSTLDGRIGSTVTKTLASEYPMIGKTADHLVSSKLATENDKGYAMKAVIKDGNIEFDNGEKVPLVSLFMLGLGGLQ</sequence>
<dbReference type="Pfam" id="PF06097">
    <property type="entry name" value="DUF945"/>
    <property type="match status" value="1"/>
</dbReference>
<accession>A0A7X4LPN3</accession>
<dbReference type="RefSeq" id="WP_161158286.1">
    <property type="nucleotide sequence ID" value="NZ_WEKT01000071.1"/>
</dbReference>
<dbReference type="EMBL" id="WEKT01000071">
    <property type="protein sequence ID" value="MZI95792.1"/>
    <property type="molecule type" value="Genomic_DNA"/>
</dbReference>
<dbReference type="PROSITE" id="PS51257">
    <property type="entry name" value="PROKAR_LIPOPROTEIN"/>
    <property type="match status" value="1"/>
</dbReference>
<evidence type="ECO:0000313" key="1">
    <source>
        <dbReference type="EMBL" id="MZI95792.1"/>
    </source>
</evidence>
<dbReference type="AlphaFoldDB" id="A0A7X4LPN3"/>
<keyword evidence="2" id="KW-1185">Reference proteome</keyword>
<name>A0A7X4LPN3_9VIBR</name>
<organism evidence="1 2">
    <name type="scientific">Vibrio eleionomae</name>
    <dbReference type="NCBI Taxonomy" id="2653505"/>
    <lineage>
        <taxon>Bacteria</taxon>
        <taxon>Pseudomonadati</taxon>
        <taxon>Pseudomonadota</taxon>
        <taxon>Gammaproteobacteria</taxon>
        <taxon>Vibrionales</taxon>
        <taxon>Vibrionaceae</taxon>
        <taxon>Vibrio</taxon>
    </lineage>
</organism>
<reference evidence="1 2" key="1">
    <citation type="submission" date="2019-10" db="EMBL/GenBank/DDBJ databases">
        <title>Vibrio sp. nov. isolated from a shrimp pond.</title>
        <authorList>
            <person name="Gomez-Gil B."/>
            <person name="Enciso-Ibarra J."/>
            <person name="Enciso-Ibarra K."/>
            <person name="Bolan-Mejia C."/>
        </authorList>
    </citation>
    <scope>NUCLEOTIDE SEQUENCE [LARGE SCALE GENOMIC DNA]</scope>
    <source>
        <strain evidence="1 2">CAIM 722</strain>
    </source>
</reference>
<proteinExistence type="predicted"/>
<comment type="caution">
    <text evidence="1">The sequence shown here is derived from an EMBL/GenBank/DDBJ whole genome shotgun (WGS) entry which is preliminary data.</text>
</comment>
<dbReference type="InterPro" id="IPR010352">
    <property type="entry name" value="DUF945"/>
</dbReference>
<gene>
    <name evidence="1" type="ORF">F9817_21645</name>
</gene>
<evidence type="ECO:0000313" key="2">
    <source>
        <dbReference type="Proteomes" id="UP000462621"/>
    </source>
</evidence>